<proteinExistence type="predicted"/>
<reference evidence="1 2" key="1">
    <citation type="submission" date="2019-03" db="EMBL/GenBank/DDBJ databases">
        <title>Draft genome sequences of novel Actinobacteria.</title>
        <authorList>
            <person name="Sahin N."/>
            <person name="Ay H."/>
            <person name="Saygin H."/>
        </authorList>
    </citation>
    <scope>NUCLEOTIDE SEQUENCE [LARGE SCALE GENOMIC DNA]</scope>
    <source>
        <strain evidence="1 2">JCM 30547</strain>
    </source>
</reference>
<accession>A0A4R4Q924</accession>
<evidence type="ECO:0000313" key="1">
    <source>
        <dbReference type="EMBL" id="TDC31836.1"/>
    </source>
</evidence>
<dbReference type="NCBIfam" id="TIGR01053">
    <property type="entry name" value="LSD1"/>
    <property type="match status" value="1"/>
</dbReference>
<protein>
    <submittedName>
        <fullName evidence="1">Uncharacterized protein</fullName>
    </submittedName>
</protein>
<dbReference type="EMBL" id="SMKA01000029">
    <property type="protein sequence ID" value="TDC31836.1"/>
    <property type="molecule type" value="Genomic_DNA"/>
</dbReference>
<sequence length="28" mass="3327">MVCCEPYSQVRWRLLMYTQGVKDCRCAS</sequence>
<comment type="caution">
    <text evidence="1">The sequence shown here is derived from an EMBL/GenBank/DDBJ whole genome shotgun (WGS) entry which is preliminary data.</text>
</comment>
<dbReference type="Proteomes" id="UP000295075">
    <property type="component" value="Unassembled WGS sequence"/>
</dbReference>
<keyword evidence="2" id="KW-1185">Reference proteome</keyword>
<organism evidence="1 2">
    <name type="scientific">Kribbella albertanoniae</name>
    <dbReference type="NCBI Taxonomy" id="1266829"/>
    <lineage>
        <taxon>Bacteria</taxon>
        <taxon>Bacillati</taxon>
        <taxon>Actinomycetota</taxon>
        <taxon>Actinomycetes</taxon>
        <taxon>Propionibacteriales</taxon>
        <taxon>Kribbellaceae</taxon>
        <taxon>Kribbella</taxon>
    </lineage>
</organism>
<evidence type="ECO:0000313" key="2">
    <source>
        <dbReference type="Proteomes" id="UP000295075"/>
    </source>
</evidence>
<name>A0A4R4Q924_9ACTN</name>
<gene>
    <name evidence="1" type="ORF">E1261_09945</name>
</gene>
<dbReference type="AlphaFoldDB" id="A0A4R4Q924"/>